<evidence type="ECO:0000256" key="4">
    <source>
        <dbReference type="SAM" id="Coils"/>
    </source>
</evidence>
<feature type="repeat" description="TPR" evidence="3">
    <location>
        <begin position="103"/>
        <end position="136"/>
    </location>
</feature>
<evidence type="ECO:0000313" key="6">
    <source>
        <dbReference type="Proteomes" id="UP000274131"/>
    </source>
</evidence>
<dbReference type="Proteomes" id="UP000274131">
    <property type="component" value="Unassembled WGS sequence"/>
</dbReference>
<dbReference type="Pfam" id="PF13181">
    <property type="entry name" value="TPR_8"/>
    <property type="match status" value="1"/>
</dbReference>
<organism evidence="7">
    <name type="scientific">Enterobius vermicularis</name>
    <name type="common">Human pinworm</name>
    <dbReference type="NCBI Taxonomy" id="51028"/>
    <lineage>
        <taxon>Eukaryota</taxon>
        <taxon>Metazoa</taxon>
        <taxon>Ecdysozoa</taxon>
        <taxon>Nematoda</taxon>
        <taxon>Chromadorea</taxon>
        <taxon>Rhabditida</taxon>
        <taxon>Spirurina</taxon>
        <taxon>Oxyuridomorpha</taxon>
        <taxon>Oxyuroidea</taxon>
        <taxon>Oxyuridae</taxon>
        <taxon>Enterobius</taxon>
    </lineage>
</organism>
<dbReference type="PANTHER" id="PTHR22767:SF2">
    <property type="entry name" value="N(ALPHA)-ACETYLTRANSFERASE 15_16, ISOFORM A"/>
    <property type="match status" value="1"/>
</dbReference>
<gene>
    <name evidence="5" type="ORF">EVEC_LOCUS3468</name>
</gene>
<evidence type="ECO:0000313" key="7">
    <source>
        <dbReference type="WBParaSite" id="EVEC_0000376001-mRNA-1"/>
    </source>
</evidence>
<dbReference type="STRING" id="51028.A0A0N4V1D5"/>
<protein>
    <submittedName>
        <fullName evidence="7">N-alpha-acetyltransferase 16, NatA auxiliary subunit</fullName>
    </submittedName>
</protein>
<dbReference type="GO" id="GO:0031415">
    <property type="term" value="C:NatA complex"/>
    <property type="evidence" value="ECO:0007669"/>
    <property type="project" value="TreeGrafter"/>
</dbReference>
<dbReference type="Gene3D" id="1.25.40.1010">
    <property type="match status" value="1"/>
</dbReference>
<dbReference type="WBParaSite" id="EVEC_0000376001-mRNA-1">
    <property type="protein sequence ID" value="EVEC_0000376001-mRNA-1"/>
    <property type="gene ID" value="EVEC_0000376001"/>
</dbReference>
<dbReference type="PANTHER" id="PTHR22767">
    <property type="entry name" value="N-TERMINAL ACETYLTRANSFERASE-RELATED"/>
    <property type="match status" value="1"/>
</dbReference>
<dbReference type="AlphaFoldDB" id="A0A0N4V1D5"/>
<proteinExistence type="predicted"/>
<dbReference type="OrthoDB" id="10263032at2759"/>
<reference evidence="7" key="1">
    <citation type="submission" date="2017-02" db="UniProtKB">
        <authorList>
            <consortium name="WormBaseParasite"/>
        </authorList>
    </citation>
    <scope>IDENTIFICATION</scope>
</reference>
<dbReference type="PIRSF" id="PIRSF000422">
    <property type="entry name" value="N-terminal-AcTrfase-A_aux_su"/>
    <property type="match status" value="1"/>
</dbReference>
<keyword evidence="2 3" id="KW-0802">TPR repeat</keyword>
<reference evidence="5 6" key="2">
    <citation type="submission" date="2018-10" db="EMBL/GenBank/DDBJ databases">
        <authorList>
            <consortium name="Pathogen Informatics"/>
        </authorList>
    </citation>
    <scope>NUCLEOTIDE SEQUENCE [LARGE SCALE GENOMIC DNA]</scope>
</reference>
<dbReference type="InterPro" id="IPR021183">
    <property type="entry name" value="NatA_aux_su"/>
</dbReference>
<name>A0A0N4V1D5_ENTVE</name>
<keyword evidence="4" id="KW-0175">Coiled coil</keyword>
<evidence type="ECO:0000313" key="5">
    <source>
        <dbReference type="EMBL" id="VDD88325.1"/>
    </source>
</evidence>
<dbReference type="PROSITE" id="PS50005">
    <property type="entry name" value="TPR"/>
    <property type="match status" value="1"/>
</dbReference>
<dbReference type="EMBL" id="UXUI01007602">
    <property type="protein sequence ID" value="VDD88325.1"/>
    <property type="molecule type" value="Genomic_DNA"/>
</dbReference>
<accession>A0A0N4V1D5</accession>
<sequence length="866" mass="100299">MKILLVVINIQGYWVRRMASPGQSSGQPLPAKELALFRKLLKHYQQKQYKHGLRCARLILSNPQFSEHGETLAMKGLILNCMGRREEAQESAKRGLKADLKSHICWHVYGLVQKSEKKYDEAMKACKQALRLDKNNVEVLRDLSLLQIQARDLDGYRDSRYHLLMLRPQQRIAWIGYATAYHLLKDYDMALKIVNEFCNSNKHLEFGFEQSELILYQNMILRESGQLKLALTKLEENASQIIDQVTYLETRANLLMELGEPKKAEKIYWRLVERNPENVNYFKRIEECRGLSEDDIDERYEIYKAVLALKPRSAAAERAPLYFLKGSEFEKLLIPYLIAGLRKGVPSLFKNLVPLYNDFEKVLLFLIKTSYRICCCLVLINLVQCCFTQSLSFLQTAKFILRSFFPVFSIVFSGSGLPESPTTVLWLYYLTAQHYDKLGSTEKAQFYINKALEHTPTLIELYAIKAKICKHAGDPNEAAKIMEQAQALDTADRYINSKCAKYMLRANMISEAEQMCSKFTREGVNASQNLNEMQCMWYEIECARAYERIGNYGEALKKCHEIDRHFIGMYEDQYDFHTYCVRKMTLCAYIQLLRLEDVLRKHKFYYQAAEVAIRIYLRMCDRPEDFSPAKKNGEDTLSAAELKKLKKKQKREKAKEAEEAAKQKPQNQKKVDVELDGFAPEPLDTEKLLKVSDPLEEASKFVQPLLQLNSTELGSYLLGFEVYYRKKKVFSCHSLNFALFITYIASYLPFENIRFIRPTANTGIQLSGNVGALAKELTETLFPSVQSAEQLNIEYKSKYPNSLPHRMAVAEVDILLDSNNTNKAKKWLLDSFNEDKLENVQLCYLEKLYHDILYGKFGVWNKEEVS</sequence>
<keyword evidence="1" id="KW-0677">Repeat</keyword>
<dbReference type="SMART" id="SM00028">
    <property type="entry name" value="TPR"/>
    <property type="match status" value="6"/>
</dbReference>
<keyword evidence="6" id="KW-1185">Reference proteome</keyword>
<dbReference type="InterPro" id="IPR011990">
    <property type="entry name" value="TPR-like_helical_dom_sf"/>
</dbReference>
<dbReference type="InterPro" id="IPR019734">
    <property type="entry name" value="TPR_rpt"/>
</dbReference>
<evidence type="ECO:0000256" key="3">
    <source>
        <dbReference type="PROSITE-ProRule" id="PRU00339"/>
    </source>
</evidence>
<evidence type="ECO:0000256" key="2">
    <source>
        <dbReference type="ARBA" id="ARBA00022803"/>
    </source>
</evidence>
<evidence type="ECO:0000256" key="1">
    <source>
        <dbReference type="ARBA" id="ARBA00022737"/>
    </source>
</evidence>
<dbReference type="SUPFAM" id="SSF48452">
    <property type="entry name" value="TPR-like"/>
    <property type="match status" value="1"/>
</dbReference>
<feature type="coiled-coil region" evidence="4">
    <location>
        <begin position="637"/>
        <end position="664"/>
    </location>
</feature>
<dbReference type="Pfam" id="PF12569">
    <property type="entry name" value="NatA_aux_su"/>
    <property type="match status" value="2"/>
</dbReference>
<dbReference type="Gene3D" id="1.25.40.1040">
    <property type="match status" value="1"/>
</dbReference>